<dbReference type="PANTHER" id="PTHR43289">
    <property type="entry name" value="MITOGEN-ACTIVATED PROTEIN KINASE KINASE KINASE 20-RELATED"/>
    <property type="match status" value="1"/>
</dbReference>
<dbReference type="EMBL" id="JAXAVX010000006">
    <property type="protein sequence ID" value="MDX8152454.1"/>
    <property type="molecule type" value="Genomic_DNA"/>
</dbReference>
<keyword evidence="6" id="KW-0067">ATP-binding</keyword>
<evidence type="ECO:0000313" key="11">
    <source>
        <dbReference type="Proteomes" id="UP001277761"/>
    </source>
</evidence>
<feature type="transmembrane region" description="Helical" evidence="8">
    <location>
        <begin position="434"/>
        <end position="453"/>
    </location>
</feature>
<keyword evidence="2" id="KW-0723">Serine/threonine-protein kinase</keyword>
<dbReference type="GO" id="GO:0004674">
    <property type="term" value="F:protein serine/threonine kinase activity"/>
    <property type="evidence" value="ECO:0007669"/>
    <property type="project" value="UniProtKB-EC"/>
</dbReference>
<evidence type="ECO:0000256" key="7">
    <source>
        <dbReference type="SAM" id="MobiDB-lite"/>
    </source>
</evidence>
<sequence length="472" mass="47099">MRTGTVAATDRLAPPSAATPAVPPAAPGRSSAPGGLVPGELVLGRYVLVRVLGRGGAGTVWEALDRQLGRPVAVKCLPADGRGKALGEARAAARLGHPAVVSVYALGAAAGHVWLVTELVAGDTLRRTIADDTHSDEELLQIGVSLCAALRHAHGRGIVHRDVTPRNVLVPHGAFRVDGAGGTRCDPGVAPAKLADFGIARLAATETAPTPPGEPPRIVGTLAYMSPERLEGGPGDAAGDLWALAVVLHEALTGEHPAGSTTGKPASALLVAHRDLPSLRLRRPDLEPDLVAAIDRAAAEDPAARGTVAELEAALMSALEQRGVAVAPAVADPARALPRRPAPIAGPSPAIHVHVARPRPALVPVVPVAAAAGAALGPLAVPVAALLGAAAIVGARRATAHAHGRRIAAGVLLLALVLAVAAGAASVLRAAGAPAGPALPLVALLLATGAVVARSPSTAAAAPTPRRAPRTP</sequence>
<protein>
    <recommendedName>
        <fullName evidence="1">non-specific serine/threonine protein kinase</fullName>
        <ecNumber evidence="1">2.7.11.1</ecNumber>
    </recommendedName>
</protein>
<evidence type="ECO:0000259" key="9">
    <source>
        <dbReference type="PROSITE" id="PS50011"/>
    </source>
</evidence>
<accession>A0ABU4VKS3</accession>
<feature type="transmembrane region" description="Helical" evidence="8">
    <location>
        <begin position="368"/>
        <end position="395"/>
    </location>
</feature>
<dbReference type="Proteomes" id="UP001277761">
    <property type="component" value="Unassembled WGS sequence"/>
</dbReference>
<dbReference type="Pfam" id="PF00069">
    <property type="entry name" value="Pkinase"/>
    <property type="match status" value="1"/>
</dbReference>
<evidence type="ECO:0000256" key="6">
    <source>
        <dbReference type="ARBA" id="ARBA00022840"/>
    </source>
</evidence>
<feature type="transmembrane region" description="Helical" evidence="8">
    <location>
        <begin position="407"/>
        <end position="428"/>
    </location>
</feature>
<keyword evidence="8" id="KW-0472">Membrane</keyword>
<evidence type="ECO:0000256" key="8">
    <source>
        <dbReference type="SAM" id="Phobius"/>
    </source>
</evidence>
<gene>
    <name evidence="10" type="ORF">SK069_12670</name>
</gene>
<dbReference type="InterPro" id="IPR008266">
    <property type="entry name" value="Tyr_kinase_AS"/>
</dbReference>
<name>A0ABU4VKS3_9ACTN</name>
<organism evidence="10 11">
    <name type="scientific">Patulibacter brassicae</name>
    <dbReference type="NCBI Taxonomy" id="1705717"/>
    <lineage>
        <taxon>Bacteria</taxon>
        <taxon>Bacillati</taxon>
        <taxon>Actinomycetota</taxon>
        <taxon>Thermoleophilia</taxon>
        <taxon>Solirubrobacterales</taxon>
        <taxon>Patulibacteraceae</taxon>
        <taxon>Patulibacter</taxon>
    </lineage>
</organism>
<evidence type="ECO:0000256" key="2">
    <source>
        <dbReference type="ARBA" id="ARBA00022527"/>
    </source>
</evidence>
<keyword evidence="4" id="KW-0547">Nucleotide-binding</keyword>
<keyword evidence="5 10" id="KW-0418">Kinase</keyword>
<dbReference type="PANTHER" id="PTHR43289:SF6">
    <property type="entry name" value="SERINE_THREONINE-PROTEIN KINASE NEKL-3"/>
    <property type="match status" value="1"/>
</dbReference>
<dbReference type="InterPro" id="IPR011009">
    <property type="entry name" value="Kinase-like_dom_sf"/>
</dbReference>
<dbReference type="SUPFAM" id="SSF56112">
    <property type="entry name" value="Protein kinase-like (PK-like)"/>
    <property type="match status" value="1"/>
</dbReference>
<proteinExistence type="predicted"/>
<keyword evidence="8" id="KW-0812">Transmembrane</keyword>
<dbReference type="Gene3D" id="1.10.510.10">
    <property type="entry name" value="Transferase(Phosphotransferase) domain 1"/>
    <property type="match status" value="1"/>
</dbReference>
<evidence type="ECO:0000256" key="1">
    <source>
        <dbReference type="ARBA" id="ARBA00012513"/>
    </source>
</evidence>
<evidence type="ECO:0000313" key="10">
    <source>
        <dbReference type="EMBL" id="MDX8152454.1"/>
    </source>
</evidence>
<dbReference type="InterPro" id="IPR000719">
    <property type="entry name" value="Prot_kinase_dom"/>
</dbReference>
<dbReference type="RefSeq" id="WP_319954610.1">
    <property type="nucleotide sequence ID" value="NZ_JAXAVX010000006.1"/>
</dbReference>
<dbReference type="PROSITE" id="PS00109">
    <property type="entry name" value="PROTEIN_KINASE_TYR"/>
    <property type="match status" value="1"/>
</dbReference>
<keyword evidence="3 10" id="KW-0808">Transferase</keyword>
<dbReference type="Gene3D" id="3.30.200.20">
    <property type="entry name" value="Phosphorylase Kinase, domain 1"/>
    <property type="match status" value="1"/>
</dbReference>
<evidence type="ECO:0000256" key="4">
    <source>
        <dbReference type="ARBA" id="ARBA00022741"/>
    </source>
</evidence>
<feature type="region of interest" description="Disordered" evidence="7">
    <location>
        <begin position="1"/>
        <end position="34"/>
    </location>
</feature>
<dbReference type="PROSITE" id="PS50011">
    <property type="entry name" value="PROTEIN_KINASE_DOM"/>
    <property type="match status" value="1"/>
</dbReference>
<dbReference type="CDD" id="cd14014">
    <property type="entry name" value="STKc_PknB_like"/>
    <property type="match status" value="1"/>
</dbReference>
<comment type="caution">
    <text evidence="10">The sequence shown here is derived from an EMBL/GenBank/DDBJ whole genome shotgun (WGS) entry which is preliminary data.</text>
</comment>
<dbReference type="EC" id="2.7.11.1" evidence="1"/>
<keyword evidence="8" id="KW-1133">Transmembrane helix</keyword>
<keyword evidence="11" id="KW-1185">Reference proteome</keyword>
<evidence type="ECO:0000256" key="3">
    <source>
        <dbReference type="ARBA" id="ARBA00022679"/>
    </source>
</evidence>
<feature type="domain" description="Protein kinase" evidence="9">
    <location>
        <begin position="46"/>
        <end position="319"/>
    </location>
</feature>
<reference evidence="10 11" key="1">
    <citation type="submission" date="2023-11" db="EMBL/GenBank/DDBJ databases">
        <authorList>
            <person name="Xu M."/>
            <person name="Jiang T."/>
        </authorList>
    </citation>
    <scope>NUCLEOTIDE SEQUENCE [LARGE SCALE GENOMIC DNA]</scope>
    <source>
        <strain evidence="10 11">SD</strain>
    </source>
</reference>
<evidence type="ECO:0000256" key="5">
    <source>
        <dbReference type="ARBA" id="ARBA00022777"/>
    </source>
</evidence>